<reference evidence="1" key="2">
    <citation type="submission" date="2015-07" db="EMBL/GenBank/DDBJ databases">
        <authorList>
            <person name="Noorani M."/>
        </authorList>
    </citation>
    <scope>NUCLEOTIDE SEQUENCE</scope>
    <source>
        <strain evidence="1">Yugu1</strain>
    </source>
</reference>
<accession>A0A368RRU5</accession>
<organism evidence="1">
    <name type="scientific">Setaria italica</name>
    <name type="common">Foxtail millet</name>
    <name type="synonym">Panicum italicum</name>
    <dbReference type="NCBI Taxonomy" id="4555"/>
    <lineage>
        <taxon>Eukaryota</taxon>
        <taxon>Viridiplantae</taxon>
        <taxon>Streptophyta</taxon>
        <taxon>Embryophyta</taxon>
        <taxon>Tracheophyta</taxon>
        <taxon>Spermatophyta</taxon>
        <taxon>Magnoliopsida</taxon>
        <taxon>Liliopsida</taxon>
        <taxon>Poales</taxon>
        <taxon>Poaceae</taxon>
        <taxon>PACMAD clade</taxon>
        <taxon>Panicoideae</taxon>
        <taxon>Panicodae</taxon>
        <taxon>Paniceae</taxon>
        <taxon>Cenchrinae</taxon>
        <taxon>Setaria</taxon>
    </lineage>
</organism>
<sequence>MRYPVDEIQRTVVPLIVRTYDNKDPSTQVNKFLNHGKPFLYWWDLLEGPWELNKVHGWIMDAIKQGIRAITARIPKKVFLGTLDYEIVIDFEDLYRLYHHQHLYIQLIQTWCL</sequence>
<dbReference type="AlphaFoldDB" id="A0A368RRU5"/>
<evidence type="ECO:0000313" key="1">
    <source>
        <dbReference type="EMBL" id="RCV32902.1"/>
    </source>
</evidence>
<protein>
    <submittedName>
        <fullName evidence="1">Uncharacterized protein</fullName>
    </submittedName>
</protein>
<gene>
    <name evidence="1" type="ORF">SETIT_7G040100v2</name>
</gene>
<reference evidence="1" key="1">
    <citation type="journal article" date="2012" name="Nat. Biotechnol.">
        <title>Reference genome sequence of the model plant Setaria.</title>
        <authorList>
            <person name="Bennetzen J.L."/>
            <person name="Schmutz J."/>
            <person name="Wang H."/>
            <person name="Percifield R."/>
            <person name="Hawkins J."/>
            <person name="Pontaroli A.C."/>
            <person name="Estep M."/>
            <person name="Feng L."/>
            <person name="Vaughn J.N."/>
            <person name="Grimwood J."/>
            <person name="Jenkins J."/>
            <person name="Barry K."/>
            <person name="Lindquist E."/>
            <person name="Hellsten U."/>
            <person name="Deshpande S."/>
            <person name="Wang X."/>
            <person name="Wu X."/>
            <person name="Mitros T."/>
            <person name="Triplett J."/>
            <person name="Yang X."/>
            <person name="Ye C.Y."/>
            <person name="Mauro-Herrera M."/>
            <person name="Wang L."/>
            <person name="Li P."/>
            <person name="Sharma M."/>
            <person name="Sharma R."/>
            <person name="Ronald P.C."/>
            <person name="Panaud O."/>
            <person name="Kellogg E.A."/>
            <person name="Brutnell T.P."/>
            <person name="Doust A.N."/>
            <person name="Tuskan G.A."/>
            <person name="Rokhsar D."/>
            <person name="Devos K.M."/>
        </authorList>
    </citation>
    <scope>NUCLEOTIDE SEQUENCE [LARGE SCALE GENOMIC DNA]</scope>
    <source>
        <strain evidence="1">Yugu1</strain>
    </source>
</reference>
<name>A0A368RRU5_SETIT</name>
<dbReference type="EMBL" id="CM003534">
    <property type="protein sequence ID" value="RCV32902.1"/>
    <property type="molecule type" value="Genomic_DNA"/>
</dbReference>
<proteinExistence type="predicted"/>